<evidence type="ECO:0000313" key="3">
    <source>
        <dbReference type="Proteomes" id="UP000467840"/>
    </source>
</evidence>
<gene>
    <name evidence="2" type="ORF">GH714_033811</name>
</gene>
<name>A0A6A6M7Q6_HEVBR</name>
<sequence length="197" mass="22714">MSWSEMSSDLNDMPIVLPLKEQFFICLTSVQSRYDVNKCKWLLPSIDIKVTWPFYYSFSLPFGYVKRQLLWALVGVLEIEHRDEEFALDHGMAIVKACAKAKDKLQEDMYKKYATDFEKLRNLDSQNKLLESDKPNTPLSKLKVYEEDSEGEEVIYSEDDLPILKDKIVRPPSATPLPQLVDPNFSKAIPSSENVDV</sequence>
<dbReference type="AlphaFoldDB" id="A0A6A6M7Q6"/>
<evidence type="ECO:0000313" key="2">
    <source>
        <dbReference type="EMBL" id="KAF2307959.1"/>
    </source>
</evidence>
<feature type="region of interest" description="Disordered" evidence="1">
    <location>
        <begin position="172"/>
        <end position="197"/>
    </location>
</feature>
<keyword evidence="3" id="KW-1185">Reference proteome</keyword>
<comment type="caution">
    <text evidence="2">The sequence shown here is derived from an EMBL/GenBank/DDBJ whole genome shotgun (WGS) entry which is preliminary data.</text>
</comment>
<protein>
    <submittedName>
        <fullName evidence="2">Uncharacterized protein</fullName>
    </submittedName>
</protein>
<evidence type="ECO:0000256" key="1">
    <source>
        <dbReference type="SAM" id="MobiDB-lite"/>
    </source>
</evidence>
<organism evidence="2 3">
    <name type="scientific">Hevea brasiliensis</name>
    <name type="common">Para rubber tree</name>
    <name type="synonym">Siphonia brasiliensis</name>
    <dbReference type="NCBI Taxonomy" id="3981"/>
    <lineage>
        <taxon>Eukaryota</taxon>
        <taxon>Viridiplantae</taxon>
        <taxon>Streptophyta</taxon>
        <taxon>Embryophyta</taxon>
        <taxon>Tracheophyta</taxon>
        <taxon>Spermatophyta</taxon>
        <taxon>Magnoliopsida</taxon>
        <taxon>eudicotyledons</taxon>
        <taxon>Gunneridae</taxon>
        <taxon>Pentapetalae</taxon>
        <taxon>rosids</taxon>
        <taxon>fabids</taxon>
        <taxon>Malpighiales</taxon>
        <taxon>Euphorbiaceae</taxon>
        <taxon>Crotonoideae</taxon>
        <taxon>Micrandreae</taxon>
        <taxon>Hevea</taxon>
    </lineage>
</organism>
<dbReference type="EMBL" id="JAAGAX010000008">
    <property type="protein sequence ID" value="KAF2307959.1"/>
    <property type="molecule type" value="Genomic_DNA"/>
</dbReference>
<reference evidence="2 3" key="1">
    <citation type="journal article" date="2020" name="Mol. Plant">
        <title>The Chromosome-Based Rubber Tree Genome Provides New Insights into Spurge Genome Evolution and Rubber Biosynthesis.</title>
        <authorList>
            <person name="Liu J."/>
            <person name="Shi C."/>
            <person name="Shi C.C."/>
            <person name="Li W."/>
            <person name="Zhang Q.J."/>
            <person name="Zhang Y."/>
            <person name="Li K."/>
            <person name="Lu H.F."/>
            <person name="Shi C."/>
            <person name="Zhu S.T."/>
            <person name="Xiao Z.Y."/>
            <person name="Nan H."/>
            <person name="Yue Y."/>
            <person name="Zhu X.G."/>
            <person name="Wu Y."/>
            <person name="Hong X.N."/>
            <person name="Fan G.Y."/>
            <person name="Tong Y."/>
            <person name="Zhang D."/>
            <person name="Mao C.L."/>
            <person name="Liu Y.L."/>
            <person name="Hao S.J."/>
            <person name="Liu W.Q."/>
            <person name="Lv M.Q."/>
            <person name="Zhang H.B."/>
            <person name="Liu Y."/>
            <person name="Hu-Tang G.R."/>
            <person name="Wang J.P."/>
            <person name="Wang J.H."/>
            <person name="Sun Y.H."/>
            <person name="Ni S.B."/>
            <person name="Chen W.B."/>
            <person name="Zhang X.C."/>
            <person name="Jiao Y.N."/>
            <person name="Eichler E.E."/>
            <person name="Li G.H."/>
            <person name="Liu X."/>
            <person name="Gao L.Z."/>
        </authorList>
    </citation>
    <scope>NUCLEOTIDE SEQUENCE [LARGE SCALE GENOMIC DNA]</scope>
    <source>
        <strain evidence="3">cv. GT1</strain>
        <tissue evidence="2">Leaf</tissue>
    </source>
</reference>
<dbReference type="Proteomes" id="UP000467840">
    <property type="component" value="Chromosome 9"/>
</dbReference>
<accession>A0A6A6M7Q6</accession>
<proteinExistence type="predicted"/>